<reference evidence="2 3" key="1">
    <citation type="journal article" date="2012" name="Genome Biol.">
        <title>The genome of the polar eukaryotic microalga coccomyxa subellipsoidea reveals traits of cold adaptation.</title>
        <authorList>
            <person name="Blanc G."/>
            <person name="Agarkova I."/>
            <person name="Grimwood J."/>
            <person name="Kuo A."/>
            <person name="Brueggeman A."/>
            <person name="Dunigan D."/>
            <person name="Gurnon J."/>
            <person name="Ladunga I."/>
            <person name="Lindquist E."/>
            <person name="Lucas S."/>
            <person name="Pangilinan J."/>
            <person name="Proschold T."/>
            <person name="Salamov A."/>
            <person name="Schmutz J."/>
            <person name="Weeks D."/>
            <person name="Yamada T."/>
            <person name="Claverie J.M."/>
            <person name="Grigoriev I."/>
            <person name="Van Etten J."/>
            <person name="Lomsadze A."/>
            <person name="Borodovsky M."/>
        </authorList>
    </citation>
    <scope>NUCLEOTIDE SEQUENCE [LARGE SCALE GENOMIC DNA]</scope>
    <source>
        <strain evidence="2 3">C-169</strain>
    </source>
</reference>
<gene>
    <name evidence="2" type="ORF">COCSUDRAFT_62393</name>
</gene>
<accession>I0YZP4</accession>
<keyword evidence="1" id="KW-0732">Signal</keyword>
<dbReference type="KEGG" id="csl:COCSUDRAFT_62393"/>
<evidence type="ECO:0000256" key="1">
    <source>
        <dbReference type="SAM" id="SignalP"/>
    </source>
</evidence>
<dbReference type="OrthoDB" id="28755at2759"/>
<feature type="chain" id="PRO_5003636810" evidence="1">
    <location>
        <begin position="19"/>
        <end position="319"/>
    </location>
</feature>
<dbReference type="eggNOG" id="ENOG502S1MF">
    <property type="taxonomic scope" value="Eukaryota"/>
</dbReference>
<evidence type="ECO:0000313" key="2">
    <source>
        <dbReference type="EMBL" id="EIE23863.1"/>
    </source>
</evidence>
<dbReference type="PANTHER" id="PTHR37490">
    <property type="entry name" value="EXPRESSED PROTEIN"/>
    <property type="match status" value="1"/>
</dbReference>
<evidence type="ECO:0000313" key="3">
    <source>
        <dbReference type="Proteomes" id="UP000007264"/>
    </source>
</evidence>
<dbReference type="PANTHER" id="PTHR37490:SF1">
    <property type="entry name" value="GLYCOSYLTRANSFERASE 2-LIKE DOMAIN-CONTAINING PROTEIN"/>
    <property type="match status" value="1"/>
</dbReference>
<dbReference type="AlphaFoldDB" id="I0YZP4"/>
<proteinExistence type="predicted"/>
<protein>
    <submittedName>
        <fullName evidence="2">Uncharacterized protein</fullName>
    </submittedName>
</protein>
<dbReference type="EMBL" id="AGSI01000006">
    <property type="protein sequence ID" value="EIE23863.1"/>
    <property type="molecule type" value="Genomic_DNA"/>
</dbReference>
<name>I0YZP4_COCSC</name>
<feature type="signal peptide" evidence="1">
    <location>
        <begin position="1"/>
        <end position="18"/>
    </location>
</feature>
<comment type="caution">
    <text evidence="2">The sequence shown here is derived from an EMBL/GenBank/DDBJ whole genome shotgun (WGS) entry which is preliminary data.</text>
</comment>
<dbReference type="GeneID" id="17041861"/>
<dbReference type="PROSITE" id="PS51257">
    <property type="entry name" value="PROKAR_LIPOPROTEIN"/>
    <property type="match status" value="1"/>
</dbReference>
<dbReference type="RefSeq" id="XP_005648407.1">
    <property type="nucleotide sequence ID" value="XM_005648350.1"/>
</dbReference>
<sequence length="319" mass="35218">MAARKVALLTFLAAACCAVHAPSTAAWSTAISHKHSPGSTGPAAAHPPGMHIVIAVHQEDVNEVEQYVEKLLGIRSVAATHPRIFIYCKGTPVFVAQARDRGFAHEVIELPNVGREQETYLWHIVAHYDRLPEHVFFSQALANYEELLLGRLQTLFSPRTGALGLGLVAICTCEGYSDLWAGHGPGGFIRLREVWALAQGTLCPHEFACFHNGFLVASRARLHLQPRKLYEYLLGLFATPANHPLRANEELYKHVKSNLPDEWPTWGHVMERSWNALLNCTDVEVAYGCNTPCESEDCSQLERCQCLDDGTPHAGVAPI</sequence>
<dbReference type="Proteomes" id="UP000007264">
    <property type="component" value="Unassembled WGS sequence"/>
</dbReference>
<organism evidence="2 3">
    <name type="scientific">Coccomyxa subellipsoidea (strain C-169)</name>
    <name type="common">Green microalga</name>
    <dbReference type="NCBI Taxonomy" id="574566"/>
    <lineage>
        <taxon>Eukaryota</taxon>
        <taxon>Viridiplantae</taxon>
        <taxon>Chlorophyta</taxon>
        <taxon>core chlorophytes</taxon>
        <taxon>Trebouxiophyceae</taxon>
        <taxon>Trebouxiophyceae incertae sedis</taxon>
        <taxon>Coccomyxaceae</taxon>
        <taxon>Coccomyxa</taxon>
        <taxon>Coccomyxa subellipsoidea</taxon>
    </lineage>
</organism>
<keyword evidence="3" id="KW-1185">Reference proteome</keyword>